<gene>
    <name evidence="2" type="ORF">Aca07nite_44830</name>
</gene>
<dbReference type="InterPro" id="IPR036390">
    <property type="entry name" value="WH_DNA-bd_sf"/>
</dbReference>
<dbReference type="CDD" id="cd00090">
    <property type="entry name" value="HTH_ARSR"/>
    <property type="match status" value="1"/>
</dbReference>
<organism evidence="2">
    <name type="scientific">Actinoplanes campanulatus</name>
    <dbReference type="NCBI Taxonomy" id="113559"/>
    <lineage>
        <taxon>Bacteria</taxon>
        <taxon>Bacillati</taxon>
        <taxon>Actinomycetota</taxon>
        <taxon>Actinomycetes</taxon>
        <taxon>Micromonosporales</taxon>
        <taxon>Micromonosporaceae</taxon>
        <taxon>Actinoplanes</taxon>
    </lineage>
</organism>
<dbReference type="PRINTS" id="PR00778">
    <property type="entry name" value="HTHARSR"/>
</dbReference>
<dbReference type="PANTHER" id="PTHR38600:SF1">
    <property type="entry name" value="TRANSCRIPTIONAL REGULATORY PROTEIN"/>
    <property type="match status" value="1"/>
</dbReference>
<proteinExistence type="predicted"/>
<reference evidence="2" key="1">
    <citation type="submission" date="2021-01" db="EMBL/GenBank/DDBJ databases">
        <title>Whole genome shotgun sequence of Actinoplanes capillaceus NBRC 16408.</title>
        <authorList>
            <person name="Komaki H."/>
            <person name="Tamura T."/>
        </authorList>
    </citation>
    <scope>NUCLEOTIDE SEQUENCE [LARGE SCALE GENOMIC DNA]</scope>
    <source>
        <strain evidence="2">NBRC 16408</strain>
    </source>
</reference>
<dbReference type="EMBL" id="BOMF01000087">
    <property type="protein sequence ID" value="GID47208.1"/>
    <property type="molecule type" value="Genomic_DNA"/>
</dbReference>
<dbReference type="NCBIfam" id="NF033788">
    <property type="entry name" value="HTH_metalloreg"/>
    <property type="match status" value="1"/>
</dbReference>
<dbReference type="Gene3D" id="1.10.10.10">
    <property type="entry name" value="Winged helix-like DNA-binding domain superfamily/Winged helix DNA-binding domain"/>
    <property type="match status" value="1"/>
</dbReference>
<dbReference type="InterPro" id="IPR036388">
    <property type="entry name" value="WH-like_DNA-bd_sf"/>
</dbReference>
<protein>
    <submittedName>
        <fullName evidence="2">Transcriptional regulator</fullName>
    </submittedName>
</protein>
<dbReference type="Pfam" id="PF12840">
    <property type="entry name" value="HTH_20"/>
    <property type="match status" value="1"/>
</dbReference>
<dbReference type="InterPro" id="IPR001845">
    <property type="entry name" value="HTH_ArsR_DNA-bd_dom"/>
</dbReference>
<dbReference type="PANTHER" id="PTHR38600">
    <property type="entry name" value="TRANSCRIPTIONAL REGULATORY PROTEIN"/>
    <property type="match status" value="1"/>
</dbReference>
<dbReference type="SUPFAM" id="SSF46785">
    <property type="entry name" value="Winged helix' DNA-binding domain"/>
    <property type="match status" value="1"/>
</dbReference>
<evidence type="ECO:0000313" key="2">
    <source>
        <dbReference type="EMBL" id="GID47208.1"/>
    </source>
</evidence>
<evidence type="ECO:0000259" key="1">
    <source>
        <dbReference type="PROSITE" id="PS50987"/>
    </source>
</evidence>
<feature type="domain" description="HTH arsR-type" evidence="1">
    <location>
        <begin position="1"/>
        <end position="92"/>
    </location>
</feature>
<name>A0ABQ3WLU5_9ACTN</name>
<dbReference type="InterPro" id="IPR011991">
    <property type="entry name" value="ArsR-like_HTH"/>
</dbReference>
<dbReference type="SMART" id="SM00418">
    <property type="entry name" value="HTH_ARSR"/>
    <property type="match status" value="1"/>
</dbReference>
<dbReference type="PROSITE" id="PS50987">
    <property type="entry name" value="HTH_ARSR_2"/>
    <property type="match status" value="1"/>
</dbReference>
<accession>A0ABQ3WLU5</accession>
<comment type="caution">
    <text evidence="2">The sequence shown here is derived from an EMBL/GenBank/DDBJ whole genome shotgun (WGS) entry which is preliminary data.</text>
</comment>
<sequence>MMTDDDRVFKALADPSRRFLLDLLFARDGRTLTELESELEMTRFGVAKHLRVLEEAGLVVVRRSGREKLHFLNPIPIRQIHDRWIDKFTEQHVTALIDLKQSLEEQ</sequence>